<dbReference type="GO" id="GO:0005737">
    <property type="term" value="C:cytoplasm"/>
    <property type="evidence" value="ECO:0007669"/>
    <property type="project" value="TreeGrafter"/>
</dbReference>
<dbReference type="GO" id="GO:0030307">
    <property type="term" value="P:positive regulation of cell growth"/>
    <property type="evidence" value="ECO:0007669"/>
    <property type="project" value="TreeGrafter"/>
</dbReference>
<feature type="compositionally biased region" description="Polar residues" evidence="1">
    <location>
        <begin position="950"/>
        <end position="961"/>
    </location>
</feature>
<dbReference type="InterPro" id="IPR015943">
    <property type="entry name" value="WD40/YVTN_repeat-like_dom_sf"/>
</dbReference>
<feature type="region of interest" description="Disordered" evidence="1">
    <location>
        <begin position="483"/>
        <end position="524"/>
    </location>
</feature>
<dbReference type="EMBL" id="SNRW01005349">
    <property type="protein sequence ID" value="KAA6385254.1"/>
    <property type="molecule type" value="Genomic_DNA"/>
</dbReference>
<dbReference type="Gene3D" id="1.25.10.10">
    <property type="entry name" value="Leucine-rich Repeat Variant"/>
    <property type="match status" value="1"/>
</dbReference>
<accession>A0A5J4VRN4</accession>
<organism evidence="2 3">
    <name type="scientific">Streblomastix strix</name>
    <dbReference type="NCBI Taxonomy" id="222440"/>
    <lineage>
        <taxon>Eukaryota</taxon>
        <taxon>Metamonada</taxon>
        <taxon>Preaxostyla</taxon>
        <taxon>Oxymonadida</taxon>
        <taxon>Streblomastigidae</taxon>
        <taxon>Streblomastix</taxon>
    </lineage>
</organism>
<dbReference type="GO" id="GO:0010506">
    <property type="term" value="P:regulation of autophagy"/>
    <property type="evidence" value="ECO:0007669"/>
    <property type="project" value="TreeGrafter"/>
</dbReference>
<name>A0A5J4VRN4_9EUKA</name>
<feature type="region of interest" description="Disordered" evidence="1">
    <location>
        <begin position="937"/>
        <end position="963"/>
    </location>
</feature>
<dbReference type="SUPFAM" id="SSF48371">
    <property type="entry name" value="ARM repeat"/>
    <property type="match status" value="1"/>
</dbReference>
<dbReference type="GO" id="GO:0009267">
    <property type="term" value="P:cellular response to starvation"/>
    <property type="evidence" value="ECO:0007669"/>
    <property type="project" value="TreeGrafter"/>
</dbReference>
<dbReference type="InterPro" id="IPR036322">
    <property type="entry name" value="WD40_repeat_dom_sf"/>
</dbReference>
<comment type="caution">
    <text evidence="2">The sequence shown here is derived from an EMBL/GenBank/DDBJ whole genome shotgun (WGS) entry which is preliminary data.</text>
</comment>
<dbReference type="InterPro" id="IPR004083">
    <property type="entry name" value="Raptor"/>
</dbReference>
<dbReference type="Proteomes" id="UP000324800">
    <property type="component" value="Unassembled WGS sequence"/>
</dbReference>
<evidence type="ECO:0000256" key="1">
    <source>
        <dbReference type="SAM" id="MobiDB-lite"/>
    </source>
</evidence>
<dbReference type="InterPro" id="IPR016024">
    <property type="entry name" value="ARM-type_fold"/>
</dbReference>
<evidence type="ECO:0000313" key="2">
    <source>
        <dbReference type="EMBL" id="KAA6385254.1"/>
    </source>
</evidence>
<dbReference type="GO" id="GO:0071230">
    <property type="term" value="P:cellular response to amino acid stimulus"/>
    <property type="evidence" value="ECO:0007669"/>
    <property type="project" value="TreeGrafter"/>
</dbReference>
<feature type="compositionally biased region" description="Basic and acidic residues" evidence="1">
    <location>
        <begin position="495"/>
        <end position="521"/>
    </location>
</feature>
<dbReference type="GO" id="GO:0031931">
    <property type="term" value="C:TORC1 complex"/>
    <property type="evidence" value="ECO:0007669"/>
    <property type="project" value="InterPro"/>
</dbReference>
<dbReference type="PANTHER" id="PTHR12848">
    <property type="entry name" value="REGULATORY-ASSOCIATED PROTEIN OF MTOR"/>
    <property type="match status" value="1"/>
</dbReference>
<dbReference type="GO" id="GO:0030674">
    <property type="term" value="F:protein-macromolecule adaptor activity"/>
    <property type="evidence" value="ECO:0007669"/>
    <property type="project" value="TreeGrafter"/>
</dbReference>
<dbReference type="OrthoDB" id="10262360at2759"/>
<dbReference type="AlphaFoldDB" id="A0A5J4VRN4"/>
<proteinExistence type="predicted"/>
<gene>
    <name evidence="2" type="ORF">EZS28_019218</name>
</gene>
<dbReference type="Gene3D" id="2.130.10.10">
    <property type="entry name" value="YVTN repeat-like/Quinoprotein amine dehydrogenase"/>
    <property type="match status" value="1"/>
</dbReference>
<protein>
    <submittedName>
        <fullName evidence="2">Uncharacterized protein</fullName>
    </submittedName>
</protein>
<dbReference type="PANTHER" id="PTHR12848:SF16">
    <property type="entry name" value="REGULATORY-ASSOCIATED PROTEIN OF MTOR"/>
    <property type="match status" value="1"/>
</dbReference>
<evidence type="ECO:0000313" key="3">
    <source>
        <dbReference type="Proteomes" id="UP000324800"/>
    </source>
</evidence>
<dbReference type="InterPro" id="IPR011989">
    <property type="entry name" value="ARM-like"/>
</dbReference>
<dbReference type="GO" id="GO:0031929">
    <property type="term" value="P:TOR signaling"/>
    <property type="evidence" value="ECO:0007669"/>
    <property type="project" value="InterPro"/>
</dbReference>
<sequence>MNAGALLMCLRLFSTKGDIHYHIPSIWARILAQYPFLADQIVAYDLFFLSSTLNEEASPAFRASSAFVLSRILSVMKHIRRGYIMKDTFFDLIHSPDRYLRACALLCIAQQASKSSVECNAAVHLPNFSLIFQALKDPCVEVRAAAVNCLSLFGNIYNGDPSTSKDLHTLPQVEMLIPEKLLDCISDGSVLVRREVLAALQIYTISHYQVALNFYGLDMLLAQLDANTSPFQVFLPFQDKPPMPTHLCSLIFNWCSEHWKRPCVGGIAIKEKKEIKLKGWRYKRQPLFPRSYYEYGGTNREDILNRLINQRQKEIKNGMNNMNVRKYNSITDKTQRKDLKEGEMQKNEGNEEQFVDYCFGINIASSQLSSSSSASTASLFSQSQAQLQSSQSGIGIGMNPNISINERDKRDRMNVSSMSTSNLGFVYNPNSNTGYEFNLVHIAQIQFTNGVTHTTFHPKERVVAIGSSKRNIVGIYEVSFQIPKQSSSSPQDDIDNQRERNKDRVNEKEKEKDKEKEREKNNTQLNKVNNVRIFQIPPPAPPQLHIEKVDEHIKKYLTMKKLEPLTHPQEYTPMSFPRLATLDFLNEGSDTRMIISTQDSAVKVLSFPNDNNACKLITSFFAFPLSLFASDELQSNINQQLSHQSSVSSMNNVATEKSCSQQSQLFNPTFLLSWSQRTGLLAAAGEPLQYRIWDVEQEQCILDQETGFDTPSSSLALDQLGWTLAIGSHYGVVRLFDRREYDVEPVMSLCLDDNPLRPSNQDFALSDDVVNLAFTATRQHELIAAARNTQIALFDLRMPKQRQRRKELITHNNTNMNQSLRINNNGCFFPYSLLTLSGGIIPLKNGQSLAQGFAQQFTSSTLSQVDKSLSYDAMINPDLYYNEESPSDQSTIPQWLWNSRGKGNAYLVNRRLGSHYMSTTNCFAKVDNLSNILHDTQDQSSDGIDQGDIRSSSQQIASTGQHDQDIEHTAAFAMHPLFPYALLATTERKNNYAFGLQNGELIQYERACAQLGTSQVIGSAQKLQLGMDGDPPVQTMAWHPNEGALVVSYGTKHANVFIKE</sequence>
<reference evidence="2 3" key="1">
    <citation type="submission" date="2019-03" db="EMBL/GenBank/DDBJ databases">
        <title>Single cell metagenomics reveals metabolic interactions within the superorganism composed of flagellate Streblomastix strix and complex community of Bacteroidetes bacteria on its surface.</title>
        <authorList>
            <person name="Treitli S.C."/>
            <person name="Kolisko M."/>
            <person name="Husnik F."/>
            <person name="Keeling P."/>
            <person name="Hampl V."/>
        </authorList>
    </citation>
    <scope>NUCLEOTIDE SEQUENCE [LARGE SCALE GENOMIC DNA]</scope>
    <source>
        <strain evidence="2">ST1C</strain>
    </source>
</reference>
<dbReference type="SUPFAM" id="SSF50978">
    <property type="entry name" value="WD40 repeat-like"/>
    <property type="match status" value="1"/>
</dbReference>